<feature type="transmembrane region" description="Helical" evidence="7">
    <location>
        <begin position="53"/>
        <end position="71"/>
    </location>
</feature>
<keyword evidence="3 7" id="KW-1003">Cell membrane</keyword>
<accession>A0ABT3QCR4</accession>
<feature type="transmembrane region" description="Helical" evidence="7">
    <location>
        <begin position="193"/>
        <end position="215"/>
    </location>
</feature>
<organism evidence="8 9">
    <name type="scientific">Acetobacter thailandicus</name>
    <dbReference type="NCBI Taxonomy" id="1502842"/>
    <lineage>
        <taxon>Bacteria</taxon>
        <taxon>Pseudomonadati</taxon>
        <taxon>Pseudomonadota</taxon>
        <taxon>Alphaproteobacteria</taxon>
        <taxon>Acetobacterales</taxon>
        <taxon>Acetobacteraceae</taxon>
        <taxon>Acetobacter</taxon>
    </lineage>
</organism>
<protein>
    <submittedName>
        <fullName evidence="8">Type III secretion system export apparatus subunit SctR</fullName>
    </submittedName>
</protein>
<dbReference type="PROSITE" id="PS01061">
    <property type="entry name" value="FLIP_2"/>
    <property type="match status" value="1"/>
</dbReference>
<dbReference type="RefSeq" id="WP_086635006.1">
    <property type="nucleotide sequence ID" value="NZ_JAERKY010000006.1"/>
</dbReference>
<dbReference type="PANTHER" id="PTHR30587">
    <property type="entry name" value="FLAGELLAR BIOSYNTHETIC PROTEIN FLIP"/>
    <property type="match status" value="1"/>
</dbReference>
<dbReference type="Pfam" id="PF00813">
    <property type="entry name" value="FliP"/>
    <property type="match status" value="1"/>
</dbReference>
<evidence type="ECO:0000256" key="7">
    <source>
        <dbReference type="RuleBase" id="RU362070"/>
    </source>
</evidence>
<comment type="similarity">
    <text evidence="2 7">Belongs to the FliP/MopC/SpaP family.</text>
</comment>
<evidence type="ECO:0000313" key="9">
    <source>
        <dbReference type="Proteomes" id="UP001301152"/>
    </source>
</evidence>
<evidence type="ECO:0000256" key="1">
    <source>
        <dbReference type="ARBA" id="ARBA00004651"/>
    </source>
</evidence>
<dbReference type="PANTHER" id="PTHR30587:SF2">
    <property type="entry name" value="SURFACE PRESENTATION OF ANTIGENS PROTEIN SPAP"/>
    <property type="match status" value="1"/>
</dbReference>
<keyword evidence="5 7" id="KW-1133">Transmembrane helix</keyword>
<evidence type="ECO:0000256" key="5">
    <source>
        <dbReference type="ARBA" id="ARBA00022989"/>
    </source>
</evidence>
<sequence length="216" mass="23997">MISSSNLVTALVLTLGFGILILAVLTVTSFVKISVVLFLLRTALGIQQAPPNIVLYAIALMLTLFISAPLGHDIYKSLAESDQKYETISDYAEAYDHIQEPIAHHLLHFTQAPERKFFISATKRLWPEDMRDSLSDDSLPILLPAYLTGELKRAFEIGFLIYLPFITIDLIVTTILIAMGLSQVQPNTISVPLKLLLFVLASGWTRLLHGLVLSYT</sequence>
<evidence type="ECO:0000256" key="6">
    <source>
        <dbReference type="ARBA" id="ARBA00023136"/>
    </source>
</evidence>
<dbReference type="InterPro" id="IPR005838">
    <property type="entry name" value="T3SS_IM_P"/>
</dbReference>
<dbReference type="Proteomes" id="UP001301152">
    <property type="component" value="Unassembled WGS sequence"/>
</dbReference>
<comment type="caution">
    <text evidence="7">Lacks conserved residue(s) required for the propagation of feature annotation.</text>
</comment>
<name>A0ABT3QCR4_9PROT</name>
<proteinExistence type="inferred from homology"/>
<evidence type="ECO:0000256" key="4">
    <source>
        <dbReference type="ARBA" id="ARBA00022692"/>
    </source>
</evidence>
<evidence type="ECO:0000256" key="3">
    <source>
        <dbReference type="ARBA" id="ARBA00022475"/>
    </source>
</evidence>
<feature type="transmembrane region" description="Helical" evidence="7">
    <location>
        <begin position="159"/>
        <end position="181"/>
    </location>
</feature>
<keyword evidence="6 7" id="KW-0472">Membrane</keyword>
<evidence type="ECO:0000313" key="8">
    <source>
        <dbReference type="EMBL" id="MCX2563094.1"/>
    </source>
</evidence>
<gene>
    <name evidence="8" type="primary">sctR</name>
    <name evidence="8" type="ORF">OQ497_03845</name>
</gene>
<keyword evidence="9" id="KW-1185">Reference proteome</keyword>
<dbReference type="PRINTS" id="PR01302">
    <property type="entry name" value="TYPE3IMPPROT"/>
</dbReference>
<dbReference type="NCBIfam" id="TIGR01102">
    <property type="entry name" value="yscR"/>
    <property type="match status" value="1"/>
</dbReference>
<reference evidence="8 9" key="1">
    <citation type="submission" date="2022-11" db="EMBL/GenBank/DDBJ databases">
        <title>Genome sequencing of Acetobacter type strain.</title>
        <authorList>
            <person name="Heo J."/>
            <person name="Lee D."/>
            <person name="Han B.-H."/>
            <person name="Hong S.-B."/>
            <person name="Kwon S.-W."/>
        </authorList>
    </citation>
    <scope>NUCLEOTIDE SEQUENCE [LARGE SCALE GENOMIC DNA]</scope>
    <source>
        <strain evidence="8 9">KACC 21253</strain>
    </source>
</reference>
<dbReference type="InterPro" id="IPR005773">
    <property type="entry name" value="T3SS_YscR-like"/>
</dbReference>
<dbReference type="EMBL" id="JAPIUZ010000001">
    <property type="protein sequence ID" value="MCX2563094.1"/>
    <property type="molecule type" value="Genomic_DNA"/>
</dbReference>
<evidence type="ECO:0000256" key="2">
    <source>
        <dbReference type="ARBA" id="ARBA00006257"/>
    </source>
</evidence>
<comment type="subcellular location">
    <subcellularLocation>
        <location evidence="1">Cell membrane</location>
        <topology evidence="1">Multi-pass membrane protein</topology>
    </subcellularLocation>
</comment>
<comment type="caution">
    <text evidence="8">The sequence shown here is derived from an EMBL/GenBank/DDBJ whole genome shotgun (WGS) entry which is preliminary data.</text>
</comment>
<dbReference type="NCBIfam" id="NF009438">
    <property type="entry name" value="PRK12797.1"/>
    <property type="match status" value="1"/>
</dbReference>
<keyword evidence="4 7" id="KW-0812">Transmembrane</keyword>